<dbReference type="AlphaFoldDB" id="A0A930USW9"/>
<feature type="transmembrane region" description="Helical" evidence="2">
    <location>
        <begin position="6"/>
        <end position="24"/>
    </location>
</feature>
<dbReference type="EMBL" id="JADIVZ010000001">
    <property type="protein sequence ID" value="MBF4160248.1"/>
    <property type="molecule type" value="Genomic_DNA"/>
</dbReference>
<evidence type="ECO:0000256" key="1">
    <source>
        <dbReference type="SAM" id="MobiDB-lite"/>
    </source>
</evidence>
<comment type="caution">
    <text evidence="3">The sequence shown here is derived from an EMBL/GenBank/DDBJ whole genome shotgun (WGS) entry which is preliminary data.</text>
</comment>
<accession>A0A930USW9</accession>
<keyword evidence="2" id="KW-1133">Transmembrane helix</keyword>
<protein>
    <submittedName>
        <fullName evidence="3">Uncharacterized protein</fullName>
    </submittedName>
</protein>
<sequence>MSGDQWGGVVFGVVMATMGVWQLVRARAITEAAMRRHEHAVRRHGHRSPWLRPSSAHHRPSVTGTRWRGGFFCVLALIAFAAAAGDGISSPTR</sequence>
<proteinExistence type="predicted"/>
<dbReference type="RefSeq" id="WP_194501506.1">
    <property type="nucleotide sequence ID" value="NZ_JADIVZ010000001.1"/>
</dbReference>
<reference evidence="3" key="1">
    <citation type="submission" date="2020-11" db="EMBL/GenBank/DDBJ databases">
        <title>Nocardioides sp. CBS4Y-1, whole genome shotgun sequence.</title>
        <authorList>
            <person name="Tuo L."/>
        </authorList>
    </citation>
    <scope>NUCLEOTIDE SEQUENCE</scope>
    <source>
        <strain evidence="3">CBS4Y-1</strain>
    </source>
</reference>
<keyword evidence="2" id="KW-0472">Membrane</keyword>
<keyword evidence="2" id="KW-0812">Transmembrane</keyword>
<feature type="region of interest" description="Disordered" evidence="1">
    <location>
        <begin position="40"/>
        <end position="61"/>
    </location>
</feature>
<evidence type="ECO:0000256" key="2">
    <source>
        <dbReference type="SAM" id="Phobius"/>
    </source>
</evidence>
<dbReference type="Proteomes" id="UP000656804">
    <property type="component" value="Unassembled WGS sequence"/>
</dbReference>
<feature type="transmembrane region" description="Helical" evidence="2">
    <location>
        <begin position="69"/>
        <end position="88"/>
    </location>
</feature>
<gene>
    <name evidence="3" type="ORF">ISG29_00995</name>
</gene>
<organism evidence="3 4">
    <name type="scientific">Nocardioides acrostichi</name>
    <dbReference type="NCBI Taxonomy" id="2784339"/>
    <lineage>
        <taxon>Bacteria</taxon>
        <taxon>Bacillati</taxon>
        <taxon>Actinomycetota</taxon>
        <taxon>Actinomycetes</taxon>
        <taxon>Propionibacteriales</taxon>
        <taxon>Nocardioidaceae</taxon>
        <taxon>Nocardioides</taxon>
    </lineage>
</organism>
<evidence type="ECO:0000313" key="4">
    <source>
        <dbReference type="Proteomes" id="UP000656804"/>
    </source>
</evidence>
<evidence type="ECO:0000313" key="3">
    <source>
        <dbReference type="EMBL" id="MBF4160248.1"/>
    </source>
</evidence>
<keyword evidence="4" id="KW-1185">Reference proteome</keyword>
<name>A0A930USW9_9ACTN</name>
<feature type="compositionally biased region" description="Basic residues" evidence="1">
    <location>
        <begin position="40"/>
        <end position="60"/>
    </location>
</feature>